<dbReference type="STRING" id="13035.Dacsa_1195"/>
<feature type="transmembrane region" description="Helical" evidence="8">
    <location>
        <begin position="129"/>
        <end position="149"/>
    </location>
</feature>
<protein>
    <submittedName>
        <fullName evidence="10">PMT family glycosyltransferase, 4-amino-4-deoxy-L-arabinose transferase</fullName>
    </submittedName>
</protein>
<evidence type="ECO:0000256" key="2">
    <source>
        <dbReference type="ARBA" id="ARBA00022475"/>
    </source>
</evidence>
<dbReference type="HOGENOM" id="CLU_019200_0_1_3"/>
<evidence type="ECO:0000256" key="3">
    <source>
        <dbReference type="ARBA" id="ARBA00022676"/>
    </source>
</evidence>
<feature type="transmembrane region" description="Helical" evidence="8">
    <location>
        <begin position="453"/>
        <end position="477"/>
    </location>
</feature>
<feature type="transmembrane region" description="Helical" evidence="8">
    <location>
        <begin position="331"/>
        <end position="350"/>
    </location>
</feature>
<evidence type="ECO:0000256" key="4">
    <source>
        <dbReference type="ARBA" id="ARBA00022679"/>
    </source>
</evidence>
<sequence length="579" mass="65753">MKDRKNEQSLIFIISLSIIISLCMITFIWRLGSIGLVDETEPLFAEAARQIVETGNWITPYFNGETRFDKPPLIYWLMAIGYQVLGVNEWAVRLPSAFSAMGLTLLLFFVLIRFGMSPFSRASEFNQKQWGSLIAAATLALTPEFIIWARVGVSDLLLTGCMGSALLCFFVGYVNSEKATEAPFFKISLPSAWYLGFYILTALAVLAKGPVGLVLPGLILITFLLYQGNLWTVFKEMRVVSGAIIFLVMTVPWYVLVTLENGQTYINSFFGYHNVQRFTGVVNDHDAPWYFYFLIILIGFAPLSVYLPSAIGLLQVWRRKFWQQQPREKQLGIFAFFWLITIFVFFTIAVTKLPSYIIPLLPAAAILMGLFWSYYQEEAPGMSLKINAVVNIIFLLALAGALYYSPNFIGYDPAAPNLSEIYARSKLNILGGMIWFGAAILSLLTLIRNSIRWLWGINLLAMLLTFVFVLQPMIFLMDQVRQKPLRELAKLEQTVRQSAEELIMIGMKKPSVAFYTEHRVNFIDETEDAIAHLKQKPQDESTIILSHPRKLKTIIDHSKQVTILGQKGEYQLIRIQPDL</sequence>
<dbReference type="GO" id="GO:0016763">
    <property type="term" value="F:pentosyltransferase activity"/>
    <property type="evidence" value="ECO:0007669"/>
    <property type="project" value="TreeGrafter"/>
</dbReference>
<dbReference type="RefSeq" id="WP_015228905.1">
    <property type="nucleotide sequence ID" value="NC_019780.1"/>
</dbReference>
<name>K9YSH8_DACS8</name>
<comment type="subcellular location">
    <subcellularLocation>
        <location evidence="1">Cell membrane</location>
        <topology evidence="1">Multi-pass membrane protein</topology>
    </subcellularLocation>
</comment>
<dbReference type="PANTHER" id="PTHR33908">
    <property type="entry name" value="MANNOSYLTRANSFERASE YKCB-RELATED"/>
    <property type="match status" value="1"/>
</dbReference>
<dbReference type="InterPro" id="IPR050297">
    <property type="entry name" value="LipidA_mod_glycosyltrf_83"/>
</dbReference>
<feature type="transmembrane region" description="Helical" evidence="8">
    <location>
        <begin position="425"/>
        <end position="446"/>
    </location>
</feature>
<feature type="transmembrane region" description="Helical" evidence="8">
    <location>
        <begin position="356"/>
        <end position="374"/>
    </location>
</feature>
<evidence type="ECO:0000256" key="7">
    <source>
        <dbReference type="ARBA" id="ARBA00023136"/>
    </source>
</evidence>
<evidence type="ECO:0000259" key="9">
    <source>
        <dbReference type="Pfam" id="PF13231"/>
    </source>
</evidence>
<keyword evidence="6 8" id="KW-1133">Transmembrane helix</keyword>
<dbReference type="Proteomes" id="UP000010482">
    <property type="component" value="Chromosome"/>
</dbReference>
<evidence type="ECO:0000256" key="6">
    <source>
        <dbReference type="ARBA" id="ARBA00022989"/>
    </source>
</evidence>
<feature type="transmembrane region" description="Helical" evidence="8">
    <location>
        <begin position="195"/>
        <end position="226"/>
    </location>
</feature>
<keyword evidence="5 8" id="KW-0812">Transmembrane</keyword>
<evidence type="ECO:0000313" key="10">
    <source>
        <dbReference type="EMBL" id="AFZ49896.1"/>
    </source>
</evidence>
<keyword evidence="7 8" id="KW-0472">Membrane</keyword>
<dbReference type="AlphaFoldDB" id="K9YSH8"/>
<evidence type="ECO:0000256" key="5">
    <source>
        <dbReference type="ARBA" id="ARBA00022692"/>
    </source>
</evidence>
<feature type="transmembrane region" description="Helical" evidence="8">
    <location>
        <begin position="156"/>
        <end position="175"/>
    </location>
</feature>
<reference evidence="10" key="1">
    <citation type="submission" date="2012-04" db="EMBL/GenBank/DDBJ databases">
        <title>Finished genome of Dactylococcopsis salina PCC 8305.</title>
        <authorList>
            <consortium name="US DOE Joint Genome Institute"/>
            <person name="Gugger M."/>
            <person name="Coursin T."/>
            <person name="Rippka R."/>
            <person name="Tandeau De Marsac N."/>
            <person name="Huntemann M."/>
            <person name="Wei C.-L."/>
            <person name="Han J."/>
            <person name="Detter J.C."/>
            <person name="Han C."/>
            <person name="Tapia R."/>
            <person name="Daligault H."/>
            <person name="Chen A."/>
            <person name="Krypides N."/>
            <person name="Mavromatis K."/>
            <person name="Markowitz V."/>
            <person name="Szeto E."/>
            <person name="Ivanova N."/>
            <person name="Ovchinnikova G."/>
            <person name="Pagani I."/>
            <person name="Pati A."/>
            <person name="Goodwin L."/>
            <person name="Peters L."/>
            <person name="Pitluck S."/>
            <person name="Woyke T."/>
            <person name="Kerfeld C."/>
        </authorList>
    </citation>
    <scope>NUCLEOTIDE SEQUENCE [LARGE SCALE GENOMIC DNA]</scope>
    <source>
        <strain evidence="10">PCC 8305</strain>
    </source>
</reference>
<dbReference type="GO" id="GO:0009103">
    <property type="term" value="P:lipopolysaccharide biosynthetic process"/>
    <property type="evidence" value="ECO:0007669"/>
    <property type="project" value="UniProtKB-ARBA"/>
</dbReference>
<gene>
    <name evidence="10" type="ORF">Dacsa_1195</name>
</gene>
<dbReference type="PANTHER" id="PTHR33908:SF3">
    <property type="entry name" value="UNDECAPRENYL PHOSPHATE-ALPHA-4-AMINO-4-DEOXY-L-ARABINOSE ARABINOSYL TRANSFERASE"/>
    <property type="match status" value="1"/>
</dbReference>
<dbReference type="InterPro" id="IPR038731">
    <property type="entry name" value="RgtA/B/C-like"/>
</dbReference>
<feature type="transmembrane region" description="Helical" evidence="8">
    <location>
        <begin position="98"/>
        <end position="117"/>
    </location>
</feature>
<dbReference type="OrthoDB" id="9775035at2"/>
<evidence type="ECO:0000256" key="1">
    <source>
        <dbReference type="ARBA" id="ARBA00004651"/>
    </source>
</evidence>
<proteinExistence type="predicted"/>
<keyword evidence="11" id="KW-1185">Reference proteome</keyword>
<feature type="transmembrane region" description="Helical" evidence="8">
    <location>
        <begin position="238"/>
        <end position="256"/>
    </location>
</feature>
<evidence type="ECO:0000256" key="8">
    <source>
        <dbReference type="SAM" id="Phobius"/>
    </source>
</evidence>
<feature type="transmembrane region" description="Helical" evidence="8">
    <location>
        <begin position="386"/>
        <end position="405"/>
    </location>
</feature>
<feature type="transmembrane region" description="Helical" evidence="8">
    <location>
        <begin position="289"/>
        <end position="311"/>
    </location>
</feature>
<keyword evidence="3" id="KW-0328">Glycosyltransferase</keyword>
<keyword evidence="2" id="KW-1003">Cell membrane</keyword>
<evidence type="ECO:0000313" key="11">
    <source>
        <dbReference type="Proteomes" id="UP000010482"/>
    </source>
</evidence>
<feature type="transmembrane region" description="Helical" evidence="8">
    <location>
        <begin position="9"/>
        <end position="29"/>
    </location>
</feature>
<dbReference type="PATRIC" id="fig|13035.3.peg.1346"/>
<feature type="domain" description="Glycosyltransferase RgtA/B/C/D-like" evidence="9">
    <location>
        <begin position="69"/>
        <end position="254"/>
    </location>
</feature>
<dbReference type="GO" id="GO:0005886">
    <property type="term" value="C:plasma membrane"/>
    <property type="evidence" value="ECO:0007669"/>
    <property type="project" value="UniProtKB-SubCell"/>
</dbReference>
<dbReference type="GO" id="GO:0010041">
    <property type="term" value="P:response to iron(III) ion"/>
    <property type="evidence" value="ECO:0007669"/>
    <property type="project" value="TreeGrafter"/>
</dbReference>
<organism evidence="10 11">
    <name type="scientific">Dactylococcopsis salina (strain PCC 8305)</name>
    <name type="common">Myxobactron salinum</name>
    <dbReference type="NCBI Taxonomy" id="13035"/>
    <lineage>
        <taxon>Bacteria</taxon>
        <taxon>Bacillati</taxon>
        <taxon>Cyanobacteriota</taxon>
        <taxon>Cyanophyceae</taxon>
        <taxon>Nodosilineales</taxon>
        <taxon>Cymatolegaceae</taxon>
        <taxon>Dactylococcopsis</taxon>
    </lineage>
</organism>
<keyword evidence="4" id="KW-0808">Transferase</keyword>
<dbReference type="Pfam" id="PF13231">
    <property type="entry name" value="PMT_2"/>
    <property type="match status" value="1"/>
</dbReference>
<dbReference type="eggNOG" id="COG1807">
    <property type="taxonomic scope" value="Bacteria"/>
</dbReference>
<dbReference type="KEGG" id="dsl:Dacsa_1195"/>
<accession>K9YSH8</accession>
<dbReference type="EMBL" id="CP003944">
    <property type="protein sequence ID" value="AFZ49896.1"/>
    <property type="molecule type" value="Genomic_DNA"/>
</dbReference>